<dbReference type="PANTHER" id="PTHR21560:SF0">
    <property type="entry name" value="KINASE NON-CATALYTIC C-LOBE DOMAIN-CONTAINING PROTEIN 1"/>
    <property type="match status" value="1"/>
</dbReference>
<dbReference type="GO" id="GO:0005085">
    <property type="term" value="F:guanyl-nucleotide exchange factor activity"/>
    <property type="evidence" value="ECO:0007669"/>
    <property type="project" value="UniProtKB-KW"/>
</dbReference>
<dbReference type="InterPro" id="IPR001895">
    <property type="entry name" value="RASGEF_cat_dom"/>
</dbReference>
<evidence type="ECO:0000259" key="2">
    <source>
        <dbReference type="PROSITE" id="PS50009"/>
    </source>
</evidence>
<gene>
    <name evidence="3" type="ORF">EB796_003703</name>
</gene>
<dbReference type="InterPro" id="IPR029899">
    <property type="entry name" value="KNDC1"/>
</dbReference>
<dbReference type="PANTHER" id="PTHR21560">
    <property type="entry name" value="VERY KIND PROTEIN"/>
    <property type="match status" value="1"/>
</dbReference>
<comment type="caution">
    <text evidence="3">The sequence shown here is derived from an EMBL/GenBank/DDBJ whole genome shotgun (WGS) entry which is preliminary data.</text>
</comment>
<accession>A0A7J7KJ89</accession>
<dbReference type="InterPro" id="IPR036964">
    <property type="entry name" value="RASGEF_cat_dom_sf"/>
</dbReference>
<evidence type="ECO:0000313" key="4">
    <source>
        <dbReference type="Proteomes" id="UP000593567"/>
    </source>
</evidence>
<protein>
    <submittedName>
        <fullName evidence="3">KNDC1</fullName>
    </submittedName>
</protein>
<reference evidence="3" key="1">
    <citation type="submission" date="2020-06" db="EMBL/GenBank/DDBJ databases">
        <title>Draft genome of Bugula neritina, a colonial animal packing powerful symbionts and potential medicines.</title>
        <authorList>
            <person name="Rayko M."/>
        </authorList>
    </citation>
    <scope>NUCLEOTIDE SEQUENCE [LARGE SCALE GENOMIC DNA]</scope>
    <source>
        <strain evidence="3">Kwan_BN1</strain>
    </source>
</reference>
<proteinExistence type="predicted"/>
<dbReference type="GO" id="GO:0048814">
    <property type="term" value="P:regulation of dendrite morphogenesis"/>
    <property type="evidence" value="ECO:0007669"/>
    <property type="project" value="TreeGrafter"/>
</dbReference>
<dbReference type="EMBL" id="VXIV02000489">
    <property type="protein sequence ID" value="KAF6037991.1"/>
    <property type="molecule type" value="Genomic_DNA"/>
</dbReference>
<dbReference type="GO" id="GO:0032045">
    <property type="term" value="C:guanyl-nucleotide exchange factor complex"/>
    <property type="evidence" value="ECO:0007669"/>
    <property type="project" value="TreeGrafter"/>
</dbReference>
<evidence type="ECO:0000256" key="1">
    <source>
        <dbReference type="PROSITE-ProRule" id="PRU00168"/>
    </source>
</evidence>
<sequence length="203" mass="22478">MSSSLRKIWNATKTILTIGSGKSTVQYQKTGYSIISYIPKSKKLGKESITPSSSFSSDSFSIIDHRAGDIAEQLTLMDQTLFQNIHPVNFMNTLAQGIGASLVGSNADTIPNQEKKLLFHSDYVQLVGVSDMIQHSRRLAHWVTAEVISAANVKTQVAIVSKFLHIAKICKDLRNFATSMAIKDGLDHPLIDIYQHGRKFQLN</sequence>
<dbReference type="PROSITE" id="PS50009">
    <property type="entry name" value="RASGEF_CAT"/>
    <property type="match status" value="1"/>
</dbReference>
<keyword evidence="4" id="KW-1185">Reference proteome</keyword>
<dbReference type="Gene3D" id="1.10.840.10">
    <property type="entry name" value="Ras guanine-nucleotide exchange factors catalytic domain"/>
    <property type="match status" value="1"/>
</dbReference>
<keyword evidence="1" id="KW-0344">Guanine-nucleotide releasing factor</keyword>
<dbReference type="AlphaFoldDB" id="A0A7J7KJ89"/>
<dbReference type="InterPro" id="IPR023578">
    <property type="entry name" value="Ras_GEF_dom_sf"/>
</dbReference>
<organism evidence="3 4">
    <name type="scientific">Bugula neritina</name>
    <name type="common">Brown bryozoan</name>
    <name type="synonym">Sertularia neritina</name>
    <dbReference type="NCBI Taxonomy" id="10212"/>
    <lineage>
        <taxon>Eukaryota</taxon>
        <taxon>Metazoa</taxon>
        <taxon>Spiralia</taxon>
        <taxon>Lophotrochozoa</taxon>
        <taxon>Bryozoa</taxon>
        <taxon>Gymnolaemata</taxon>
        <taxon>Cheilostomatida</taxon>
        <taxon>Flustrina</taxon>
        <taxon>Buguloidea</taxon>
        <taxon>Bugulidae</taxon>
        <taxon>Bugula</taxon>
    </lineage>
</organism>
<evidence type="ECO:0000313" key="3">
    <source>
        <dbReference type="EMBL" id="KAF6037991.1"/>
    </source>
</evidence>
<dbReference type="GO" id="GO:0043025">
    <property type="term" value="C:neuronal cell body"/>
    <property type="evidence" value="ECO:0007669"/>
    <property type="project" value="TreeGrafter"/>
</dbReference>
<dbReference type="GO" id="GO:0007264">
    <property type="term" value="P:small GTPase-mediated signal transduction"/>
    <property type="evidence" value="ECO:0007669"/>
    <property type="project" value="InterPro"/>
</dbReference>
<dbReference type="OrthoDB" id="10254377at2759"/>
<feature type="domain" description="Ras-GEF" evidence="2">
    <location>
        <begin position="66"/>
        <end position="203"/>
    </location>
</feature>
<dbReference type="GO" id="GO:0030425">
    <property type="term" value="C:dendrite"/>
    <property type="evidence" value="ECO:0007669"/>
    <property type="project" value="TreeGrafter"/>
</dbReference>
<dbReference type="SUPFAM" id="SSF48366">
    <property type="entry name" value="Ras GEF"/>
    <property type="match status" value="1"/>
</dbReference>
<dbReference type="Proteomes" id="UP000593567">
    <property type="component" value="Unassembled WGS sequence"/>
</dbReference>
<name>A0A7J7KJ89_BUGNE</name>
<dbReference type="Pfam" id="PF00617">
    <property type="entry name" value="RasGEF"/>
    <property type="match status" value="1"/>
</dbReference>